<feature type="compositionally biased region" description="Low complexity" evidence="1">
    <location>
        <begin position="447"/>
        <end position="458"/>
    </location>
</feature>
<dbReference type="SUPFAM" id="SSF50494">
    <property type="entry name" value="Trypsin-like serine proteases"/>
    <property type="match status" value="1"/>
</dbReference>
<protein>
    <recommendedName>
        <fullName evidence="4">Serine protease</fullName>
    </recommendedName>
</protein>
<feature type="compositionally biased region" description="Low complexity" evidence="1">
    <location>
        <begin position="536"/>
        <end position="559"/>
    </location>
</feature>
<feature type="region of interest" description="Disordered" evidence="1">
    <location>
        <begin position="471"/>
        <end position="490"/>
    </location>
</feature>
<evidence type="ECO:0008006" key="4">
    <source>
        <dbReference type="Google" id="ProtNLM"/>
    </source>
</evidence>
<gene>
    <name evidence="2" type="ORF">ABT276_32205</name>
</gene>
<evidence type="ECO:0000313" key="3">
    <source>
        <dbReference type="Proteomes" id="UP001445472"/>
    </source>
</evidence>
<dbReference type="SUPFAM" id="SSF52540">
    <property type="entry name" value="P-loop containing nucleoside triphosphate hydrolases"/>
    <property type="match status" value="1"/>
</dbReference>
<dbReference type="Gene3D" id="2.40.10.10">
    <property type="entry name" value="Trypsin-like serine proteases"/>
    <property type="match status" value="1"/>
</dbReference>
<dbReference type="RefSeq" id="WP_351978896.1">
    <property type="nucleotide sequence ID" value="NZ_JBEPBX010000046.1"/>
</dbReference>
<reference evidence="2 3" key="1">
    <citation type="submission" date="2024-06" db="EMBL/GenBank/DDBJ databases">
        <title>The Natural Products Discovery Center: Release of the First 8490 Sequenced Strains for Exploring Actinobacteria Biosynthetic Diversity.</title>
        <authorList>
            <person name="Kalkreuter E."/>
            <person name="Kautsar S.A."/>
            <person name="Yang D."/>
            <person name="Bader C.D."/>
            <person name="Teijaro C.N."/>
            <person name="Fluegel L."/>
            <person name="Davis C.M."/>
            <person name="Simpson J.R."/>
            <person name="Lauterbach L."/>
            <person name="Steele A.D."/>
            <person name="Gui C."/>
            <person name="Meng S."/>
            <person name="Li G."/>
            <person name="Viehrig K."/>
            <person name="Ye F."/>
            <person name="Su P."/>
            <person name="Kiefer A.F."/>
            <person name="Nichols A."/>
            <person name="Cepeda A.J."/>
            <person name="Yan W."/>
            <person name="Fan B."/>
            <person name="Jiang Y."/>
            <person name="Adhikari A."/>
            <person name="Zheng C.-J."/>
            <person name="Schuster L."/>
            <person name="Cowan T.M."/>
            <person name="Smanski M.J."/>
            <person name="Chevrette M.G."/>
            <person name="De Carvalho L.P.S."/>
            <person name="Shen B."/>
        </authorList>
    </citation>
    <scope>NUCLEOTIDE SEQUENCE [LARGE SCALE GENOMIC DNA]</scope>
    <source>
        <strain evidence="2 3">NPDC000837</strain>
    </source>
</reference>
<proteinExistence type="predicted"/>
<comment type="caution">
    <text evidence="2">The sequence shown here is derived from an EMBL/GenBank/DDBJ whole genome shotgun (WGS) entry which is preliminary data.</text>
</comment>
<dbReference type="Proteomes" id="UP001445472">
    <property type="component" value="Unassembled WGS sequence"/>
</dbReference>
<keyword evidence="3" id="KW-1185">Reference proteome</keyword>
<name>A0ABV1V5T3_9ACTN</name>
<accession>A0ABV1V5T3</accession>
<evidence type="ECO:0000256" key="1">
    <source>
        <dbReference type="SAM" id="MobiDB-lite"/>
    </source>
</evidence>
<dbReference type="InterPro" id="IPR009003">
    <property type="entry name" value="Peptidase_S1_PA"/>
</dbReference>
<dbReference type="EMBL" id="JBEPBX010000046">
    <property type="protein sequence ID" value="MER6617891.1"/>
    <property type="molecule type" value="Genomic_DNA"/>
</dbReference>
<evidence type="ECO:0000313" key="2">
    <source>
        <dbReference type="EMBL" id="MER6617891.1"/>
    </source>
</evidence>
<dbReference type="InterPro" id="IPR027417">
    <property type="entry name" value="P-loop_NTPase"/>
</dbReference>
<feature type="region of interest" description="Disordered" evidence="1">
    <location>
        <begin position="515"/>
        <end position="627"/>
    </location>
</feature>
<dbReference type="InterPro" id="IPR043504">
    <property type="entry name" value="Peptidase_S1_PA_chymotrypsin"/>
</dbReference>
<feature type="region of interest" description="Disordered" evidence="1">
    <location>
        <begin position="390"/>
        <end position="458"/>
    </location>
</feature>
<sequence length="1341" mass="138904">MGRADLASLVRICDPAGRPYGTGFVADDIGTVVTGHDVVQGLTRPVLVPLDGSEPAVEADTVTPLPDSALALVHAGGLRLPPLPIGARERVEPGTYVRLAAGGWREARVLAAGHGVLELAIGTDGSDALRLAGTAAGGPVLDAATGAVLAVLAAAPPPGAPAGDLARPLGTARSEPHAALLRRNAAIAPAYGRDLNLAAVLELTATSLGRAEDLDEDRPQPVRRPEVAREFAAFTGQGGTGRVLGLVGAPGTGRTTELRALADRRAHSPRPAPTLWLRGADLRAGDASLAVAVARTLRGAARTLAVPERGAGPDQVARLAAEAGRPLLVVLDGLEEMAPEVAGALPEWTSATAQWLVSSGARLVVSCRPEYWAEAGALYPPGVLHRPAGGGPTLMLPRPAQGGTPLRPDTHSGGLAAFAARGSRPEAGPGPETQGGSPVPWEPARVSSSPGGCAGTAGSAAGAHAVAVAAGGARGERSGGVPPRDTDPGQATVAVPAAAAVEDWARTAVLKPPAGVPGALPSGTPATVQLAPQRCGGPSALSAEGSSASAPGSAAVVGLPPAQPHEGPGPRARVRPADSDASPSRAARDPGGALRSRTLRDHRPDPAPGAGRDLDVVPEPGTPPALRLRDLSPEQARLARERYGLEDGAVAAVDERHPLVLRLLAEVRRAVPGAPSGRPGREDVFGAYLDLLCLRVAVRITARSGPQPRGTAVRRLAAAVAGRTHEAARRCLGPGHGQLDRAAFEELFPCAGGWASAVLTEGLLVPAGGGYRFAHEELADWIQGAHLDLDVALRSLVHHRPGEDGPAVPRHRIGPVVHGLLLLGRGRGAHLLASKLWELVDTLDDRCAPDARWWASALLREVLGRVPDAEPFLAVLHRLVERPGGEFGPRFWARPALGDPSRFDLLRRLVPGDPPPSADALVPRYLELADERLTADPGAVQPLLCRWFDDDTPLAAGLDAAVRPTVGAAAQALLYARRALAPDDLTEALADAAHPRAAELLHALAEDEPAAMCRAVDRWARDPRPERRAAAAAYAPLIAPTEAADRDLLRRAARALLAGTRDACGPALTVLVRDPVSRARHLERALDLVAAGDPRLPVAALADAVATDPGPVLAAFRTRLLRPGTTADAEEILATLAEAATTAATARRVAALVCEYVDHRPHGAAHAAAYVHHRLEHGLDGGDVLFPLVTHLVRGRPTRVRSALAPVLAAPGSPASRPLRAELLDELLRYEQYEARDVDVLDALLHASAHGCGVREEARTRALVHRTGLLLARTPKGAVCFDRRLTELSLEVPAFAALMSRWPAADPQEWAVVAACRALGSGAGQVPMPTGSVGHGSLRPA</sequence>
<organism evidence="2 3">
    <name type="scientific">Streptomyces xantholiticus</name>
    <dbReference type="NCBI Taxonomy" id="68285"/>
    <lineage>
        <taxon>Bacteria</taxon>
        <taxon>Bacillati</taxon>
        <taxon>Actinomycetota</taxon>
        <taxon>Actinomycetes</taxon>
        <taxon>Kitasatosporales</taxon>
        <taxon>Streptomycetaceae</taxon>
        <taxon>Streptomyces</taxon>
    </lineage>
</organism>